<protein>
    <submittedName>
        <fullName evidence="17">TonB-dependent receptor</fullName>
    </submittedName>
</protein>
<keyword evidence="4" id="KW-0410">Iron transport</keyword>
<dbReference type="InterPro" id="IPR010917">
    <property type="entry name" value="TonB_rcpt_CS"/>
</dbReference>
<evidence type="ECO:0000256" key="2">
    <source>
        <dbReference type="ARBA" id="ARBA00022448"/>
    </source>
</evidence>
<dbReference type="InterPro" id="IPR037066">
    <property type="entry name" value="Plug_dom_sf"/>
</dbReference>
<evidence type="ECO:0000313" key="17">
    <source>
        <dbReference type="EMBL" id="MCW9707036.1"/>
    </source>
</evidence>
<dbReference type="SUPFAM" id="SSF49464">
    <property type="entry name" value="Carboxypeptidase regulatory domain-like"/>
    <property type="match status" value="1"/>
</dbReference>
<dbReference type="Gene3D" id="2.170.130.10">
    <property type="entry name" value="TonB-dependent receptor, plug domain"/>
    <property type="match status" value="1"/>
</dbReference>
<evidence type="ECO:0000256" key="8">
    <source>
        <dbReference type="ARBA" id="ARBA00023065"/>
    </source>
</evidence>
<reference evidence="17 18" key="1">
    <citation type="submission" date="2021-03" db="EMBL/GenBank/DDBJ databases">
        <title>Aliifodinibius sp. nov., a new bacterium isolated from saline soil.</title>
        <authorList>
            <person name="Galisteo C."/>
            <person name="De La Haba R."/>
            <person name="Sanchez-Porro C."/>
            <person name="Ventosa A."/>
        </authorList>
    </citation>
    <scope>NUCLEOTIDE SEQUENCE [LARGE SCALE GENOMIC DNA]</scope>
    <source>
        <strain evidence="17 18">1BSP15-2V2</strain>
    </source>
</reference>
<evidence type="ECO:0000256" key="4">
    <source>
        <dbReference type="ARBA" id="ARBA00022496"/>
    </source>
</evidence>
<keyword evidence="3 12" id="KW-1134">Transmembrane beta strand</keyword>
<dbReference type="Gene3D" id="2.60.40.1120">
    <property type="entry name" value="Carboxypeptidase-like, regulatory domain"/>
    <property type="match status" value="1"/>
</dbReference>
<dbReference type="PROSITE" id="PS01156">
    <property type="entry name" value="TONB_DEPENDENT_REC_2"/>
    <property type="match status" value="1"/>
</dbReference>
<dbReference type="Pfam" id="PF07715">
    <property type="entry name" value="Plug"/>
    <property type="match status" value="1"/>
</dbReference>
<proteinExistence type="inferred from homology"/>
<comment type="caution">
    <text evidence="17">The sequence shown here is derived from an EMBL/GenBank/DDBJ whole genome shotgun (WGS) entry which is preliminary data.</text>
</comment>
<dbReference type="PROSITE" id="PS52016">
    <property type="entry name" value="TONB_DEPENDENT_REC_3"/>
    <property type="match status" value="1"/>
</dbReference>
<dbReference type="Pfam" id="PF00593">
    <property type="entry name" value="TonB_dep_Rec_b-barrel"/>
    <property type="match status" value="1"/>
</dbReference>
<dbReference type="Proteomes" id="UP001207918">
    <property type="component" value="Unassembled WGS sequence"/>
</dbReference>
<keyword evidence="8" id="KW-0406">Ion transport</keyword>
<evidence type="ECO:0000256" key="13">
    <source>
        <dbReference type="RuleBase" id="RU003357"/>
    </source>
</evidence>
<comment type="subcellular location">
    <subcellularLocation>
        <location evidence="1 12">Cell outer membrane</location>
        <topology evidence="1 12">Multi-pass membrane protein</topology>
    </subcellularLocation>
</comment>
<keyword evidence="18" id="KW-1185">Reference proteome</keyword>
<evidence type="ECO:0000256" key="12">
    <source>
        <dbReference type="PROSITE-ProRule" id="PRU01360"/>
    </source>
</evidence>
<dbReference type="InterPro" id="IPR012910">
    <property type="entry name" value="Plug_dom"/>
</dbReference>
<evidence type="ECO:0000256" key="7">
    <source>
        <dbReference type="ARBA" id="ARBA00023004"/>
    </source>
</evidence>
<dbReference type="PANTHER" id="PTHR32552:SF68">
    <property type="entry name" value="FERRICHROME OUTER MEMBRANE TRANSPORTER_PHAGE RECEPTOR"/>
    <property type="match status" value="1"/>
</dbReference>
<keyword evidence="6" id="KW-0732">Signal</keyword>
<evidence type="ECO:0000256" key="10">
    <source>
        <dbReference type="ARBA" id="ARBA00023136"/>
    </source>
</evidence>
<evidence type="ECO:0000256" key="14">
    <source>
        <dbReference type="SAM" id="MobiDB-lite"/>
    </source>
</evidence>
<evidence type="ECO:0000256" key="9">
    <source>
        <dbReference type="ARBA" id="ARBA00023077"/>
    </source>
</evidence>
<feature type="region of interest" description="Disordered" evidence="14">
    <location>
        <begin position="310"/>
        <end position="329"/>
    </location>
</feature>
<keyword evidence="2 12" id="KW-0813">Transport</keyword>
<dbReference type="InterPro" id="IPR036942">
    <property type="entry name" value="Beta-barrel_TonB_sf"/>
</dbReference>
<dbReference type="InterPro" id="IPR000531">
    <property type="entry name" value="Beta-barrel_TonB"/>
</dbReference>
<evidence type="ECO:0000259" key="15">
    <source>
        <dbReference type="Pfam" id="PF00593"/>
    </source>
</evidence>
<keyword evidence="11 12" id="KW-0998">Cell outer membrane</keyword>
<keyword evidence="7" id="KW-0408">Iron</keyword>
<accession>A0ABT3PM83</accession>
<keyword evidence="10 12" id="KW-0472">Membrane</keyword>
<dbReference type="InterPro" id="IPR008969">
    <property type="entry name" value="CarboxyPept-like_regulatory"/>
</dbReference>
<dbReference type="PANTHER" id="PTHR32552">
    <property type="entry name" value="FERRICHROME IRON RECEPTOR-RELATED"/>
    <property type="match status" value="1"/>
</dbReference>
<gene>
    <name evidence="17" type="ORF">J6I44_09220</name>
</gene>
<evidence type="ECO:0000256" key="5">
    <source>
        <dbReference type="ARBA" id="ARBA00022692"/>
    </source>
</evidence>
<evidence type="ECO:0000256" key="3">
    <source>
        <dbReference type="ARBA" id="ARBA00022452"/>
    </source>
</evidence>
<keyword evidence="5 12" id="KW-0812">Transmembrane</keyword>
<organism evidence="17 18">
    <name type="scientific">Fodinibius salsisoli</name>
    <dbReference type="NCBI Taxonomy" id="2820877"/>
    <lineage>
        <taxon>Bacteria</taxon>
        <taxon>Pseudomonadati</taxon>
        <taxon>Balneolota</taxon>
        <taxon>Balneolia</taxon>
        <taxon>Balneolales</taxon>
        <taxon>Balneolaceae</taxon>
        <taxon>Fodinibius</taxon>
    </lineage>
</organism>
<feature type="compositionally biased region" description="Polar residues" evidence="14">
    <location>
        <begin position="310"/>
        <end position="321"/>
    </location>
</feature>
<comment type="similarity">
    <text evidence="12 13">Belongs to the TonB-dependent receptor family.</text>
</comment>
<dbReference type="Pfam" id="PF13715">
    <property type="entry name" value="CarbopepD_reg_2"/>
    <property type="match status" value="1"/>
</dbReference>
<evidence type="ECO:0000256" key="6">
    <source>
        <dbReference type="ARBA" id="ARBA00022729"/>
    </source>
</evidence>
<feature type="domain" description="TonB-dependent receptor plug" evidence="16">
    <location>
        <begin position="101"/>
        <end position="207"/>
    </location>
</feature>
<evidence type="ECO:0000256" key="1">
    <source>
        <dbReference type="ARBA" id="ARBA00004571"/>
    </source>
</evidence>
<evidence type="ECO:0000256" key="11">
    <source>
        <dbReference type="ARBA" id="ARBA00023237"/>
    </source>
</evidence>
<dbReference type="EMBL" id="JAGGJA010000005">
    <property type="protein sequence ID" value="MCW9707036.1"/>
    <property type="molecule type" value="Genomic_DNA"/>
</dbReference>
<dbReference type="Gene3D" id="2.40.170.20">
    <property type="entry name" value="TonB-dependent receptor, beta-barrel domain"/>
    <property type="match status" value="1"/>
</dbReference>
<keyword evidence="17" id="KW-0675">Receptor</keyword>
<dbReference type="InterPro" id="IPR039426">
    <property type="entry name" value="TonB-dep_rcpt-like"/>
</dbReference>
<evidence type="ECO:0000313" key="18">
    <source>
        <dbReference type="Proteomes" id="UP001207918"/>
    </source>
</evidence>
<feature type="domain" description="TonB-dependent receptor-like beta-barrel" evidence="15">
    <location>
        <begin position="293"/>
        <end position="747"/>
    </location>
</feature>
<evidence type="ECO:0000259" key="16">
    <source>
        <dbReference type="Pfam" id="PF07715"/>
    </source>
</evidence>
<name>A0ABT3PM83_9BACT</name>
<sequence length="789" mass="89186">MLMAQQTITGTISDAQTGEPLLGANVLQMGTSNGVSADGEGAFRLTLSDSGRAQIRITFVGYQTQKIALEEYESPIQIALKPRAIISNEVFVEALRVDEGSPMAYENIDRTEIQEKNLGQDMPYMLSGTPSVTTTSDAGAGVGYTGLRIRGVDQGRINVTINGIPVNDAESHGVWWVNMPDLASSVENIQVQRGVGTSTNGSAAFGATMNIQTSQMQPEAYGKVNTSAGSFNTKKANVMLGSGLMDNGWQFQGRLSKITSDGYIDRAASDLKSFYLSAAHNGDRSLLRADVFSGQEETYHAWNGVSESRLQSGDRTYNSAGTEKPGEPYEDQTDNYQQDHYQLHYSYQLADNWNANASLHYTYGRGYYEEYKANQTLSDYSINPIQLPDTTIAQSNLVRQLWLKNHFYGGVFSTDYEKEDQWSLTLGGGYNEYDGDHYGEVVWSQYIGDSEIDEQYYLNNGFKTDFNTYLKGQFYLTDQLTAFADAQIRRITYKFLGKDRQQGPNGSEQVVDVQQADELTFFNPKVGLSYHFWEHHRAYASFSVANKEPTRDEYVNSTPENRPRHESLYDWEAGYKGSFEQFFVEANFYYMDYKDQLILTGEINDVGSYTRQNVPDSYRAGIELQAGVQLWPFLEWSGNATLSRNKIQGYTYYLDNYDTGGQESIRYKGPDIAFSPDFIGNSKLRFNYDQFSAEWSTKYASRQYLDNTQNRGRSLDAYILNDVRLGYSWNNTPVLENIEATLLVNNVLDEMYESNGYTYGYISGGEQQFFNYYYPQAGRNFLLQLSFNF</sequence>
<keyword evidence="9 13" id="KW-0798">TonB box</keyword>
<dbReference type="SUPFAM" id="SSF56935">
    <property type="entry name" value="Porins"/>
    <property type="match status" value="1"/>
</dbReference>